<evidence type="ECO:0000256" key="18">
    <source>
        <dbReference type="PIRSR" id="PIRSR038895-1"/>
    </source>
</evidence>
<dbReference type="InterPro" id="IPR018109">
    <property type="entry name" value="Folylpolyglutamate_synth_CS"/>
</dbReference>
<evidence type="ECO:0000256" key="6">
    <source>
        <dbReference type="ARBA" id="ARBA00022490"/>
    </source>
</evidence>
<gene>
    <name evidence="21" type="primary">LOC108737626</name>
</gene>
<keyword evidence="10 18" id="KW-0547">Nucleotide-binding</keyword>
<keyword evidence="14" id="KW-0496">Mitochondrion</keyword>
<comment type="similarity">
    <text evidence="5 17">Belongs to the folylpolyglutamate synthase family.</text>
</comment>
<evidence type="ECO:0000313" key="21">
    <source>
        <dbReference type="RefSeq" id="XP_018326076.1"/>
    </source>
</evidence>
<dbReference type="GO" id="GO:0005524">
    <property type="term" value="F:ATP binding"/>
    <property type="evidence" value="ECO:0007669"/>
    <property type="project" value="UniProtKB-KW"/>
</dbReference>
<dbReference type="OrthoDB" id="5212574at2759"/>
<dbReference type="GO" id="GO:0005759">
    <property type="term" value="C:mitochondrial matrix"/>
    <property type="evidence" value="ECO:0007669"/>
    <property type="project" value="UniProtKB-SubCell"/>
</dbReference>
<dbReference type="PANTHER" id="PTHR11136">
    <property type="entry name" value="FOLYLPOLYGLUTAMATE SYNTHASE-RELATED"/>
    <property type="match status" value="1"/>
</dbReference>
<keyword evidence="12 18" id="KW-0067">ATP-binding</keyword>
<evidence type="ECO:0000256" key="2">
    <source>
        <dbReference type="ARBA" id="ARBA00004305"/>
    </source>
</evidence>
<keyword evidence="13 19" id="KW-0460">Magnesium</keyword>
<dbReference type="InterPro" id="IPR023600">
    <property type="entry name" value="Folylpolyglutamate_synth_euk"/>
</dbReference>
<evidence type="ECO:0000256" key="15">
    <source>
        <dbReference type="ARBA" id="ARBA00023136"/>
    </source>
</evidence>
<dbReference type="GO" id="GO:0005829">
    <property type="term" value="C:cytosol"/>
    <property type="evidence" value="ECO:0007669"/>
    <property type="project" value="TreeGrafter"/>
</dbReference>
<comment type="pathway">
    <text evidence="4 17">Cofactor biosynthesis; tetrahydrofolylpolyglutamate biosynthesis.</text>
</comment>
<feature type="binding site" evidence="18">
    <location>
        <position position="327"/>
    </location>
    <ligand>
        <name>ATP</name>
        <dbReference type="ChEBI" id="CHEBI:30616"/>
    </ligand>
</feature>
<dbReference type="GeneID" id="108737626"/>
<organism evidence="20 21">
    <name type="scientific">Agrilus planipennis</name>
    <name type="common">Emerald ash borer</name>
    <name type="synonym">Agrilus marcopoli</name>
    <dbReference type="NCBI Taxonomy" id="224129"/>
    <lineage>
        <taxon>Eukaryota</taxon>
        <taxon>Metazoa</taxon>
        <taxon>Ecdysozoa</taxon>
        <taxon>Arthropoda</taxon>
        <taxon>Hexapoda</taxon>
        <taxon>Insecta</taxon>
        <taxon>Pterygota</taxon>
        <taxon>Neoptera</taxon>
        <taxon>Endopterygota</taxon>
        <taxon>Coleoptera</taxon>
        <taxon>Polyphaga</taxon>
        <taxon>Elateriformia</taxon>
        <taxon>Buprestoidea</taxon>
        <taxon>Buprestidae</taxon>
        <taxon>Agrilinae</taxon>
        <taxon>Agrilus</taxon>
    </lineage>
</organism>
<dbReference type="InterPro" id="IPR036615">
    <property type="entry name" value="Mur_ligase_C_dom_sf"/>
</dbReference>
<feature type="binding site" evidence="18">
    <location>
        <position position="341"/>
    </location>
    <ligand>
        <name>ATP</name>
        <dbReference type="ChEBI" id="CHEBI:30616"/>
    </ligand>
</feature>
<keyword evidence="15" id="KW-0472">Membrane</keyword>
<name>A0A1W4WQ84_AGRPL</name>
<protein>
    <recommendedName>
        <fullName evidence="17">Folylpolyglutamate synthase</fullName>
        <ecNumber evidence="17">6.3.2.17</ecNumber>
    </recommendedName>
    <alternativeName>
        <fullName evidence="17">Folylpoly-gamma-glutamate synthetase</fullName>
    </alternativeName>
    <alternativeName>
        <fullName evidence="17">Tetrahydrofolylpolyglutamate synthase</fullName>
    </alternativeName>
</protein>
<dbReference type="PROSITE" id="PS01011">
    <property type="entry name" value="FOLYLPOLYGLU_SYNT_1"/>
    <property type="match status" value="1"/>
</dbReference>
<keyword evidence="20" id="KW-1185">Reference proteome</keyword>
<dbReference type="Proteomes" id="UP000192223">
    <property type="component" value="Unplaced"/>
</dbReference>
<dbReference type="KEGG" id="apln:108737626"/>
<comment type="subcellular location">
    <subcellularLocation>
        <location evidence="3">Cytoplasm</location>
    </subcellularLocation>
    <subcellularLocation>
        <location evidence="1">Mitochondrion inner membrane</location>
    </subcellularLocation>
    <subcellularLocation>
        <location evidence="2">Mitochondrion matrix</location>
    </subcellularLocation>
</comment>
<reference evidence="21" key="1">
    <citation type="submission" date="2025-08" db="UniProtKB">
        <authorList>
            <consortium name="RefSeq"/>
        </authorList>
    </citation>
    <scope>IDENTIFICATION</scope>
    <source>
        <tissue evidence="21">Entire body</tissue>
    </source>
</reference>
<evidence type="ECO:0000256" key="19">
    <source>
        <dbReference type="PIRSR" id="PIRSR038895-2"/>
    </source>
</evidence>
<evidence type="ECO:0000256" key="4">
    <source>
        <dbReference type="ARBA" id="ARBA00005150"/>
    </source>
</evidence>
<dbReference type="FunCoup" id="A0A1W4WQ84">
    <property type="interactions" value="1079"/>
</dbReference>
<dbReference type="GO" id="GO:0046872">
    <property type="term" value="F:metal ion binding"/>
    <property type="evidence" value="ECO:0007669"/>
    <property type="project" value="UniProtKB-KW"/>
</dbReference>
<evidence type="ECO:0000256" key="1">
    <source>
        <dbReference type="ARBA" id="ARBA00004273"/>
    </source>
</evidence>
<evidence type="ECO:0000256" key="5">
    <source>
        <dbReference type="ARBA" id="ARBA00008276"/>
    </source>
</evidence>
<dbReference type="Gene3D" id="3.40.1190.10">
    <property type="entry name" value="Mur-like, catalytic domain"/>
    <property type="match status" value="1"/>
</dbReference>
<dbReference type="GO" id="GO:0006730">
    <property type="term" value="P:one-carbon metabolic process"/>
    <property type="evidence" value="ECO:0007669"/>
    <property type="project" value="UniProtKB-KW"/>
</dbReference>
<evidence type="ECO:0000313" key="20">
    <source>
        <dbReference type="Proteomes" id="UP000192223"/>
    </source>
</evidence>
<dbReference type="InParanoid" id="A0A1W4WQ84"/>
<dbReference type="PANTHER" id="PTHR11136:SF5">
    <property type="entry name" value="FOLYLPOLYGLUTAMATE SYNTHASE, MITOCHONDRIAL"/>
    <property type="match status" value="1"/>
</dbReference>
<dbReference type="SUPFAM" id="SSF53623">
    <property type="entry name" value="MurD-like peptide ligases, catalytic domain"/>
    <property type="match status" value="1"/>
</dbReference>
<keyword evidence="8 17" id="KW-0436">Ligase</keyword>
<sequence length="490" mass="55998">MNKYYINVFLKQTAIIWCKRCVSNFKTVMSPCEDNFYKQAIVALNALQSNQKYINNINKNSYKFNNFEKFLNRAGIKVDDLDQLSIIHVSGTKGKGTTCAFCENILQQHGYKTGFFSSPHLLEVRERIRVNGIPLEREKFGNYFWDVYRKLDLVKEHSTDMPGYFAFLTIVAFYVFLKEKVDVALVEVGIGGESDCTNIIKNTDVVGITSLGIDHTILLGNTIEEIAWQKAGIMKKGCKAFTVPQPETALKILKERSREKECSLEVVQPLVNGLINVKSSFIPVDIFKFNVSLALALAEGWVQIKGFKSLKSQIIERAIENTCWPGRFQVIFEKNSRFFLDGAHTQESITICSNWFYEKTCSAPEPKVLVFNVTGDRNSKNFLKILRKCNFNQVYFVPNKSYVQVSADQSYTPSKNDTQILICKEHLRIWESFYNVPNFEADSAQICNSVYDAFQQIWKNNKRNYNVLVTGSLHLVGSAIAVIKKDDYDL</sequence>
<feature type="binding site" evidence="19">
    <location>
        <position position="187"/>
    </location>
    <ligand>
        <name>Mg(2+)</name>
        <dbReference type="ChEBI" id="CHEBI:18420"/>
        <label>1</label>
    </ligand>
</feature>
<dbReference type="InterPro" id="IPR001645">
    <property type="entry name" value="Folylpolyglutamate_synth"/>
</dbReference>
<evidence type="ECO:0000256" key="14">
    <source>
        <dbReference type="ARBA" id="ARBA00023128"/>
    </source>
</evidence>
<dbReference type="InterPro" id="IPR036565">
    <property type="entry name" value="Mur-like_cat_sf"/>
</dbReference>
<dbReference type="GO" id="GO:0005743">
    <property type="term" value="C:mitochondrial inner membrane"/>
    <property type="evidence" value="ECO:0007669"/>
    <property type="project" value="UniProtKB-SubCell"/>
</dbReference>
<feature type="binding site" evidence="19">
    <location>
        <position position="215"/>
    </location>
    <ligand>
        <name>Mg(2+)</name>
        <dbReference type="ChEBI" id="CHEBI:18420"/>
        <label>1</label>
    </ligand>
</feature>
<dbReference type="SUPFAM" id="SSF53244">
    <property type="entry name" value="MurD-like peptide ligases, peptide-binding domain"/>
    <property type="match status" value="1"/>
</dbReference>
<dbReference type="NCBIfam" id="TIGR01499">
    <property type="entry name" value="folC"/>
    <property type="match status" value="1"/>
</dbReference>
<evidence type="ECO:0000256" key="12">
    <source>
        <dbReference type="ARBA" id="ARBA00022840"/>
    </source>
</evidence>
<comment type="cofactor">
    <cofactor evidence="17">
        <name>a monovalent cation</name>
        <dbReference type="ChEBI" id="CHEBI:60242"/>
    </cofactor>
    <text evidence="17">A monovalent cation.</text>
</comment>
<dbReference type="STRING" id="224129.A0A1W4WQ84"/>
<comment type="catalytic activity">
    <reaction evidence="16 17">
        <text>(6S)-5,6,7,8-tetrahydrofolyl-(gamma-L-Glu)(n) + L-glutamate + ATP = (6S)-5,6,7,8-tetrahydrofolyl-(gamma-L-Glu)(n+1) + ADP + phosphate + H(+)</text>
        <dbReference type="Rhea" id="RHEA:10580"/>
        <dbReference type="Rhea" id="RHEA-COMP:14738"/>
        <dbReference type="Rhea" id="RHEA-COMP:14740"/>
        <dbReference type="ChEBI" id="CHEBI:15378"/>
        <dbReference type="ChEBI" id="CHEBI:29985"/>
        <dbReference type="ChEBI" id="CHEBI:30616"/>
        <dbReference type="ChEBI" id="CHEBI:43474"/>
        <dbReference type="ChEBI" id="CHEBI:141005"/>
        <dbReference type="ChEBI" id="CHEBI:456216"/>
        <dbReference type="EC" id="6.3.2.17"/>
    </reaction>
</comment>
<evidence type="ECO:0000256" key="10">
    <source>
        <dbReference type="ARBA" id="ARBA00022741"/>
    </source>
</evidence>
<dbReference type="UniPathway" id="UPA00850"/>
<dbReference type="PROSITE" id="PS01012">
    <property type="entry name" value="FOLYLPOLYGLU_SYNT_2"/>
    <property type="match status" value="1"/>
</dbReference>
<evidence type="ECO:0000256" key="3">
    <source>
        <dbReference type="ARBA" id="ARBA00004496"/>
    </source>
</evidence>
<evidence type="ECO:0000256" key="8">
    <source>
        <dbReference type="ARBA" id="ARBA00022598"/>
    </source>
</evidence>
<evidence type="ECO:0000256" key="7">
    <source>
        <dbReference type="ARBA" id="ARBA00022563"/>
    </source>
</evidence>
<accession>A0A1W4WQ84</accession>
<evidence type="ECO:0000256" key="16">
    <source>
        <dbReference type="ARBA" id="ARBA00047493"/>
    </source>
</evidence>
<evidence type="ECO:0000256" key="9">
    <source>
        <dbReference type="ARBA" id="ARBA00022723"/>
    </source>
</evidence>
<dbReference type="Gene3D" id="3.90.190.20">
    <property type="entry name" value="Mur ligase, C-terminal domain"/>
    <property type="match status" value="1"/>
</dbReference>
<proteinExistence type="inferred from homology"/>
<dbReference type="RefSeq" id="XP_018326076.1">
    <property type="nucleotide sequence ID" value="XM_018470574.2"/>
</dbReference>
<dbReference type="PIRSF" id="PIRSF038895">
    <property type="entry name" value="FPGS"/>
    <property type="match status" value="1"/>
</dbReference>
<dbReference type="AlphaFoldDB" id="A0A1W4WQ84"/>
<comment type="function">
    <text evidence="17">Catalyzes conversion of folates to polyglutamate derivatives allowing concentration of folate compounds in the cell and the intracellular retention of these cofactors, which are important substrates for most of the folate-dependent enzymes that are involved in one-carbon transfer reactions involved in purine, pyrimidine and amino acid synthesis.</text>
</comment>
<keyword evidence="11" id="KW-0999">Mitochondrion inner membrane</keyword>
<keyword evidence="7 17" id="KW-0554">One-carbon metabolism</keyword>
<dbReference type="EC" id="6.3.2.17" evidence="17"/>
<evidence type="ECO:0000256" key="17">
    <source>
        <dbReference type="PIRNR" id="PIRNR038895"/>
    </source>
</evidence>
<dbReference type="GO" id="GO:0004326">
    <property type="term" value="F:tetrahydrofolylpolyglutamate synthase activity"/>
    <property type="evidence" value="ECO:0007669"/>
    <property type="project" value="UniProtKB-EC"/>
</dbReference>
<evidence type="ECO:0000256" key="11">
    <source>
        <dbReference type="ARBA" id="ARBA00022792"/>
    </source>
</evidence>
<feature type="binding site" evidence="19">
    <location>
        <position position="118"/>
    </location>
    <ligand>
        <name>Mg(2+)</name>
        <dbReference type="ChEBI" id="CHEBI:18420"/>
        <label>1</label>
    </ligand>
</feature>
<keyword evidence="6" id="KW-0963">Cytoplasm</keyword>
<evidence type="ECO:0000256" key="13">
    <source>
        <dbReference type="ARBA" id="ARBA00022842"/>
    </source>
</evidence>
<keyword evidence="9 19" id="KW-0479">Metal-binding</keyword>